<keyword evidence="2" id="KW-0472">Membrane</keyword>
<evidence type="ECO:0000259" key="3">
    <source>
        <dbReference type="Pfam" id="PF07811"/>
    </source>
</evidence>
<evidence type="ECO:0000256" key="2">
    <source>
        <dbReference type="SAM" id="Phobius"/>
    </source>
</evidence>
<protein>
    <submittedName>
        <fullName evidence="4">Pilus assembly protein</fullName>
    </submittedName>
</protein>
<keyword evidence="2" id="KW-1133">Transmembrane helix</keyword>
<name>A0A838LAZ7_9SPHN</name>
<feature type="transmembrane region" description="Helical" evidence="2">
    <location>
        <begin position="20"/>
        <end position="41"/>
    </location>
</feature>
<dbReference type="InterPro" id="IPR012495">
    <property type="entry name" value="TadE-like_dom"/>
</dbReference>
<accession>A0A838LAZ7</accession>
<reference evidence="4 5" key="1">
    <citation type="submission" date="2020-07" db="EMBL/GenBank/DDBJ databases">
        <authorList>
            <person name="Sun Q."/>
        </authorList>
    </citation>
    <scope>NUCLEOTIDE SEQUENCE [LARGE SCALE GENOMIC DNA]</scope>
    <source>
        <strain evidence="4 5">CGMCC 1.13654</strain>
    </source>
</reference>
<dbReference type="AlphaFoldDB" id="A0A838LAZ7"/>
<feature type="domain" description="TadE-like" evidence="3">
    <location>
        <begin position="20"/>
        <end position="62"/>
    </location>
</feature>
<evidence type="ECO:0000313" key="5">
    <source>
        <dbReference type="Proteomes" id="UP000570166"/>
    </source>
</evidence>
<dbReference type="Pfam" id="PF07811">
    <property type="entry name" value="TadE"/>
    <property type="match status" value="1"/>
</dbReference>
<keyword evidence="5" id="KW-1185">Reference proteome</keyword>
<feature type="region of interest" description="Disordered" evidence="1">
    <location>
        <begin position="115"/>
        <end position="149"/>
    </location>
</feature>
<sequence length="207" mass="22736">MTTLRAWPGHRAVLPRDARGATIVEFGIIAPVLCLLLMGAFDLAHTLYMQTVLQGIVQKAARDSTLESSDDTVLPDIDATVTAQVKALNNRVTPVFTRRYYRTFSDAAAAKAEPWTDTDKDGTCDHGEPYEDDNNNNVWDKDGGNGGQGGAKDRTVYTVSLNYPHLFPIYNFIGGSKYVKLSATTVLENQPYSDQGTYTTPQVHNCT</sequence>
<dbReference type="RefSeq" id="WP_160364084.1">
    <property type="nucleotide sequence ID" value="NZ_JACEIB010000027.1"/>
</dbReference>
<organism evidence="4 5">
    <name type="scientific">Sphingomonas chungangi</name>
    <dbReference type="NCBI Taxonomy" id="2683589"/>
    <lineage>
        <taxon>Bacteria</taxon>
        <taxon>Pseudomonadati</taxon>
        <taxon>Pseudomonadota</taxon>
        <taxon>Alphaproteobacteria</taxon>
        <taxon>Sphingomonadales</taxon>
        <taxon>Sphingomonadaceae</taxon>
        <taxon>Sphingomonas</taxon>
    </lineage>
</organism>
<evidence type="ECO:0000313" key="4">
    <source>
        <dbReference type="EMBL" id="MBA2936207.1"/>
    </source>
</evidence>
<proteinExistence type="predicted"/>
<comment type="caution">
    <text evidence="4">The sequence shown here is derived from an EMBL/GenBank/DDBJ whole genome shotgun (WGS) entry which is preliminary data.</text>
</comment>
<feature type="compositionally biased region" description="Basic and acidic residues" evidence="1">
    <location>
        <begin position="117"/>
        <end position="129"/>
    </location>
</feature>
<evidence type="ECO:0000256" key="1">
    <source>
        <dbReference type="SAM" id="MobiDB-lite"/>
    </source>
</evidence>
<gene>
    <name evidence="4" type="ORF">HZF05_19170</name>
</gene>
<dbReference type="Proteomes" id="UP000570166">
    <property type="component" value="Unassembled WGS sequence"/>
</dbReference>
<keyword evidence="2" id="KW-0812">Transmembrane</keyword>
<dbReference type="EMBL" id="JACEIB010000027">
    <property type="protein sequence ID" value="MBA2936207.1"/>
    <property type="molecule type" value="Genomic_DNA"/>
</dbReference>